<dbReference type="EMBL" id="AZFX01000004">
    <property type="protein sequence ID" value="KRM13639.1"/>
    <property type="molecule type" value="Genomic_DNA"/>
</dbReference>
<dbReference type="STRING" id="1423735.FC15_GL001094"/>
<evidence type="ECO:0000313" key="8">
    <source>
        <dbReference type="EMBL" id="KRM13639.1"/>
    </source>
</evidence>
<dbReference type="CDD" id="cd07382">
    <property type="entry name" value="MPP_DR1281"/>
    <property type="match status" value="1"/>
</dbReference>
<feature type="binding site" evidence="7">
    <location>
        <position position="178"/>
    </location>
    <ligand>
        <name>Fe cation</name>
        <dbReference type="ChEBI" id="CHEBI:24875"/>
        <label>1</label>
    </ligand>
</feature>
<keyword evidence="3" id="KW-0378">Hydrolase</keyword>
<dbReference type="InterPro" id="IPR029052">
    <property type="entry name" value="Metallo-depent_PP-like"/>
</dbReference>
<dbReference type="Pfam" id="PF13277">
    <property type="entry name" value="YmdB"/>
    <property type="match status" value="1"/>
</dbReference>
<comment type="caution">
    <text evidence="8">The sequence shown here is derived from an EMBL/GenBank/DDBJ whole genome shotgun (WGS) entry which is preliminary data.</text>
</comment>
<protein>
    <recommendedName>
        <fullName evidence="10">Metallophosphoesterase</fullName>
    </recommendedName>
</protein>
<comment type="similarity">
    <text evidence="5">Belongs to the YmdB-like family.</text>
</comment>
<dbReference type="GO" id="GO:0004113">
    <property type="term" value="F:2',3'-cyclic-nucleotide 3'-phosphodiesterase activity"/>
    <property type="evidence" value="ECO:0007669"/>
    <property type="project" value="TreeGrafter"/>
</dbReference>
<comment type="cofactor">
    <cofactor evidence="1">
        <name>Fe(3+)</name>
        <dbReference type="ChEBI" id="CHEBI:29034"/>
    </cofactor>
</comment>
<feature type="binding site" evidence="7">
    <location>
        <position position="151"/>
    </location>
    <ligand>
        <name>Fe cation</name>
        <dbReference type="ChEBI" id="CHEBI:24875"/>
        <label>2</label>
    </ligand>
</feature>
<dbReference type="PIRSF" id="PIRSF004789">
    <property type="entry name" value="DR1281"/>
    <property type="match status" value="1"/>
</dbReference>
<evidence type="ECO:0000256" key="2">
    <source>
        <dbReference type="ARBA" id="ARBA00022723"/>
    </source>
</evidence>
<dbReference type="OrthoDB" id="9801109at2"/>
<proteinExistence type="inferred from homology"/>
<feature type="binding site" evidence="7">
    <location>
        <position position="176"/>
    </location>
    <ligand>
        <name>Fe cation</name>
        <dbReference type="ChEBI" id="CHEBI:24875"/>
        <label>2</label>
    </ligand>
</feature>
<keyword evidence="4" id="KW-0408">Iron</keyword>
<dbReference type="PANTHER" id="PTHR36303">
    <property type="entry name" value="2',3'-CYCLIC-NUCLEOTIDE 2'-PHOSPHODIESTERASE"/>
    <property type="match status" value="1"/>
</dbReference>
<evidence type="ECO:0000313" key="9">
    <source>
        <dbReference type="Proteomes" id="UP000051315"/>
    </source>
</evidence>
<dbReference type="PATRIC" id="fig|1423735.3.peg.1138"/>
<accession>A0A0R1W7F5</accession>
<dbReference type="SUPFAM" id="SSF56300">
    <property type="entry name" value="Metallo-dependent phosphatases"/>
    <property type="match status" value="1"/>
</dbReference>
<feature type="active site" description="Proton donor" evidence="6">
    <location>
        <position position="68"/>
    </location>
</feature>
<name>A0A0R1W7F5_9LACO</name>
<feature type="binding site" evidence="7">
    <location>
        <position position="39"/>
    </location>
    <ligand>
        <name>Fe cation</name>
        <dbReference type="ChEBI" id="CHEBI:24875"/>
        <label>1</label>
    </ligand>
</feature>
<keyword evidence="9" id="KW-1185">Reference proteome</keyword>
<evidence type="ECO:0000256" key="5">
    <source>
        <dbReference type="ARBA" id="ARBA00061401"/>
    </source>
</evidence>
<organism evidence="8 9">
    <name type="scientific">Lapidilactobacillus concavus DSM 17758</name>
    <dbReference type="NCBI Taxonomy" id="1423735"/>
    <lineage>
        <taxon>Bacteria</taxon>
        <taxon>Bacillati</taxon>
        <taxon>Bacillota</taxon>
        <taxon>Bacilli</taxon>
        <taxon>Lactobacillales</taxon>
        <taxon>Lactobacillaceae</taxon>
        <taxon>Lapidilactobacillus</taxon>
    </lineage>
</organism>
<feature type="binding site" evidence="7">
    <location>
        <position position="39"/>
    </location>
    <ligand>
        <name>Fe cation</name>
        <dbReference type="ChEBI" id="CHEBI:24875"/>
        <label>2</label>
    </ligand>
</feature>
<dbReference type="GO" id="GO:0046872">
    <property type="term" value="F:metal ion binding"/>
    <property type="evidence" value="ECO:0007669"/>
    <property type="project" value="UniProtKB-KW"/>
</dbReference>
<feature type="binding site" evidence="7">
    <location>
        <position position="67"/>
    </location>
    <ligand>
        <name>Fe cation</name>
        <dbReference type="ChEBI" id="CHEBI:24875"/>
        <label>2</label>
    </ligand>
</feature>
<dbReference type="FunFam" id="3.60.21.10:FF:000016">
    <property type="entry name" value="Putative metallophosphoesterase"/>
    <property type="match status" value="1"/>
</dbReference>
<dbReference type="RefSeq" id="WP_057823127.1">
    <property type="nucleotide sequence ID" value="NZ_AZFX01000004.1"/>
</dbReference>
<dbReference type="Gene3D" id="3.60.21.10">
    <property type="match status" value="1"/>
</dbReference>
<gene>
    <name evidence="8" type="ORF">FC15_GL001094</name>
</gene>
<feature type="binding site" evidence="7">
    <location>
        <position position="8"/>
    </location>
    <ligand>
        <name>Fe cation</name>
        <dbReference type="ChEBI" id="CHEBI:24875"/>
        <label>1</label>
    </ligand>
</feature>
<evidence type="ECO:0000256" key="4">
    <source>
        <dbReference type="ARBA" id="ARBA00023004"/>
    </source>
</evidence>
<sequence length="266" mass="29554">MRIVFIGDVMGPIGQEMLTDYLPKIKAKFRPQLTIVNGENIANGKGITRALYKLILTSGADVVTMGNHTFDKDELYDFIDDANKLIRPANYPANYTPGKGFVLIKVNQITVGVINLQGRVFLDAIDDPFAKFEEIYAEIKDQCQYIFVDFHAETTSEKLGFAWSVDGRVSAVVGTHTHVQTNDARILPAGTAYLTDAGMTGPYNEILGMTKGKVIERFHTHRPVRFETPAQGPGQINGCVIDFSEQTNQAKHIELIHISPDHPFID</sequence>
<evidence type="ECO:0000256" key="1">
    <source>
        <dbReference type="ARBA" id="ARBA00001965"/>
    </source>
</evidence>
<evidence type="ECO:0008006" key="10">
    <source>
        <dbReference type="Google" id="ProtNLM"/>
    </source>
</evidence>
<dbReference type="NCBIfam" id="TIGR00282">
    <property type="entry name" value="TIGR00282 family metallophosphoesterase"/>
    <property type="match status" value="1"/>
</dbReference>
<keyword evidence="2 7" id="KW-0479">Metal-binding</keyword>
<dbReference type="Proteomes" id="UP000051315">
    <property type="component" value="Unassembled WGS sequence"/>
</dbReference>
<dbReference type="InterPro" id="IPR005235">
    <property type="entry name" value="YmdB-like"/>
</dbReference>
<dbReference type="AlphaFoldDB" id="A0A0R1W7F5"/>
<dbReference type="PANTHER" id="PTHR36303:SF1">
    <property type="entry name" value="2',3'-CYCLIC-NUCLEOTIDE 2'-PHOSPHODIESTERASE"/>
    <property type="match status" value="1"/>
</dbReference>
<feature type="binding site" evidence="7">
    <location>
        <position position="40"/>
    </location>
    <ligand>
        <name>Fe cation</name>
        <dbReference type="ChEBI" id="CHEBI:24875"/>
        <label>1</label>
    </ligand>
</feature>
<evidence type="ECO:0000256" key="7">
    <source>
        <dbReference type="PIRSR" id="PIRSR004789-51"/>
    </source>
</evidence>
<evidence type="ECO:0000256" key="3">
    <source>
        <dbReference type="ARBA" id="ARBA00022801"/>
    </source>
</evidence>
<reference evidence="8 9" key="1">
    <citation type="journal article" date="2015" name="Genome Announc.">
        <title>Expanding the biotechnology potential of lactobacilli through comparative genomics of 213 strains and associated genera.</title>
        <authorList>
            <person name="Sun Z."/>
            <person name="Harris H.M."/>
            <person name="McCann A."/>
            <person name="Guo C."/>
            <person name="Argimon S."/>
            <person name="Zhang W."/>
            <person name="Yang X."/>
            <person name="Jeffery I.B."/>
            <person name="Cooney J.C."/>
            <person name="Kagawa T.F."/>
            <person name="Liu W."/>
            <person name="Song Y."/>
            <person name="Salvetti E."/>
            <person name="Wrobel A."/>
            <person name="Rasinkangas P."/>
            <person name="Parkhill J."/>
            <person name="Rea M.C."/>
            <person name="O'Sullivan O."/>
            <person name="Ritari J."/>
            <person name="Douillard F.P."/>
            <person name="Paul Ross R."/>
            <person name="Yang R."/>
            <person name="Briner A.E."/>
            <person name="Felis G.E."/>
            <person name="de Vos W.M."/>
            <person name="Barrangou R."/>
            <person name="Klaenhammer T.R."/>
            <person name="Caufield P.W."/>
            <person name="Cui Y."/>
            <person name="Zhang H."/>
            <person name="O'Toole P.W."/>
        </authorList>
    </citation>
    <scope>NUCLEOTIDE SEQUENCE [LARGE SCALE GENOMIC DNA]</scope>
    <source>
        <strain evidence="8 9">DSM 17758</strain>
    </source>
</reference>
<evidence type="ECO:0000256" key="6">
    <source>
        <dbReference type="PIRSR" id="PIRSR004789-50"/>
    </source>
</evidence>